<organism evidence="2 3">
    <name type="scientific">Streptohalobacillus salinus</name>
    <dbReference type="NCBI Taxonomy" id="621096"/>
    <lineage>
        <taxon>Bacteria</taxon>
        <taxon>Bacillati</taxon>
        <taxon>Bacillota</taxon>
        <taxon>Bacilli</taxon>
        <taxon>Bacillales</taxon>
        <taxon>Bacillaceae</taxon>
        <taxon>Streptohalobacillus</taxon>
    </lineage>
</organism>
<dbReference type="Pfam" id="PF02310">
    <property type="entry name" value="B12-binding"/>
    <property type="match status" value="1"/>
</dbReference>
<gene>
    <name evidence="2" type="ORF">DES38_105138</name>
</gene>
<proteinExistence type="predicted"/>
<dbReference type="InterPro" id="IPR036724">
    <property type="entry name" value="Cobalamin-bd_sf"/>
</dbReference>
<comment type="caution">
    <text evidence="2">The sequence shown here is derived from an EMBL/GenBank/DDBJ whole genome shotgun (WGS) entry which is preliminary data.</text>
</comment>
<name>A0A2V3WAS8_9BACI</name>
<sequence>MKMQSKETLKAAYQKALLSGQTKEAYAIIQGAFEEERSLIDVYTVIADAMYGIGDLWETNEISIAQEHAATAITQFVLTQISAQSMQHFNPSSKKAAVFSIESNTHYLGIQMIKNLFNVHNILTYDFGPNVPNKDIVEQISALDIDYVAYSVTMASHLEKAIDLSEQLEEIDVVDRPIIFVGGFVFRNNEQLLEDIYYDYYFESISQMSDWLNNDQTKSGIFN</sequence>
<protein>
    <submittedName>
        <fullName evidence="2">Methanogenic corrinoid protein MtbC1</fullName>
    </submittedName>
</protein>
<dbReference type="InterPro" id="IPR006158">
    <property type="entry name" value="Cobalamin-bd"/>
</dbReference>
<dbReference type="EMBL" id="QJJR01000005">
    <property type="protein sequence ID" value="PXW91517.1"/>
    <property type="molecule type" value="Genomic_DNA"/>
</dbReference>
<evidence type="ECO:0000313" key="3">
    <source>
        <dbReference type="Proteomes" id="UP000247922"/>
    </source>
</evidence>
<evidence type="ECO:0000259" key="1">
    <source>
        <dbReference type="PROSITE" id="PS51332"/>
    </source>
</evidence>
<dbReference type="InterPro" id="IPR036594">
    <property type="entry name" value="Meth_synthase_dom"/>
</dbReference>
<dbReference type="GO" id="GO:0046872">
    <property type="term" value="F:metal ion binding"/>
    <property type="evidence" value="ECO:0007669"/>
    <property type="project" value="InterPro"/>
</dbReference>
<dbReference type="SUPFAM" id="SSF52242">
    <property type="entry name" value="Cobalamin (vitamin B12)-binding domain"/>
    <property type="match status" value="1"/>
</dbReference>
<dbReference type="Proteomes" id="UP000247922">
    <property type="component" value="Unassembled WGS sequence"/>
</dbReference>
<dbReference type="AlphaFoldDB" id="A0A2V3WAS8"/>
<dbReference type="Gene3D" id="3.40.50.280">
    <property type="entry name" value="Cobalamin-binding domain"/>
    <property type="match status" value="1"/>
</dbReference>
<dbReference type="GO" id="GO:0031419">
    <property type="term" value="F:cobalamin binding"/>
    <property type="evidence" value="ECO:0007669"/>
    <property type="project" value="InterPro"/>
</dbReference>
<dbReference type="PROSITE" id="PS51332">
    <property type="entry name" value="B12_BINDING"/>
    <property type="match status" value="1"/>
</dbReference>
<dbReference type="Pfam" id="PF02607">
    <property type="entry name" value="B12-binding_2"/>
    <property type="match status" value="1"/>
</dbReference>
<dbReference type="Gene3D" id="1.10.1240.10">
    <property type="entry name" value="Methionine synthase domain"/>
    <property type="match status" value="1"/>
</dbReference>
<keyword evidence="3" id="KW-1185">Reference proteome</keyword>
<dbReference type="OrthoDB" id="5756833at2"/>
<accession>A0A2V3WAS8</accession>
<evidence type="ECO:0000313" key="2">
    <source>
        <dbReference type="EMBL" id="PXW91517.1"/>
    </source>
</evidence>
<feature type="domain" description="B12-binding" evidence="1">
    <location>
        <begin position="93"/>
        <end position="222"/>
    </location>
</feature>
<reference evidence="2 3" key="1">
    <citation type="submission" date="2018-05" db="EMBL/GenBank/DDBJ databases">
        <title>Genomic Encyclopedia of Type Strains, Phase IV (KMG-IV): sequencing the most valuable type-strain genomes for metagenomic binning, comparative biology and taxonomic classification.</title>
        <authorList>
            <person name="Goeker M."/>
        </authorList>
    </citation>
    <scope>NUCLEOTIDE SEQUENCE [LARGE SCALE GENOMIC DNA]</scope>
    <source>
        <strain evidence="2 3">DSM 22440</strain>
    </source>
</reference>
<dbReference type="InterPro" id="IPR003759">
    <property type="entry name" value="Cbl-bd_cap"/>
</dbReference>